<dbReference type="EMBL" id="QKWJ01000004">
    <property type="protein sequence ID" value="RDK11295.1"/>
    <property type="molecule type" value="Genomic_DNA"/>
</dbReference>
<feature type="chain" id="PRO_5016794059" description="DUF1176 domain-containing protein" evidence="1">
    <location>
        <begin position="28"/>
        <end position="197"/>
    </location>
</feature>
<feature type="signal peptide" evidence="1">
    <location>
        <begin position="1"/>
        <end position="27"/>
    </location>
</feature>
<dbReference type="Proteomes" id="UP000255165">
    <property type="component" value="Unassembled WGS sequence"/>
</dbReference>
<protein>
    <recommendedName>
        <fullName evidence="4">DUF1176 domain-containing protein</fullName>
    </recommendedName>
</protein>
<comment type="caution">
    <text evidence="2">The sequence shown here is derived from an EMBL/GenBank/DDBJ whole genome shotgun (WGS) entry which is preliminary data.</text>
</comment>
<evidence type="ECO:0000256" key="1">
    <source>
        <dbReference type="SAM" id="SignalP"/>
    </source>
</evidence>
<accession>A0A370P0J6</accession>
<keyword evidence="1" id="KW-0732">Signal</keyword>
<dbReference type="AlphaFoldDB" id="A0A370P0J6"/>
<sequence length="197" mass="21061">MKALSRLNMKQFTLLCAALLASVSTHAASPAQPEAAGNTAAPLGLELGKTRCSRLAPPQNHAKTGKSEWAGGDTVELKHLERFHLPGLTRVVLNCDGQDAVALITMTFERPALEEVRKKLDERYASLRKTEAAAENGYAEWGAANGSLELLYGRDSKHFTVAYWARGAKARYFSYSGGANQKPAAAAPAAPPQPASL</sequence>
<evidence type="ECO:0000313" key="2">
    <source>
        <dbReference type="EMBL" id="RDK11295.1"/>
    </source>
</evidence>
<name>A0A370P0J6_9BURK</name>
<keyword evidence="3" id="KW-1185">Reference proteome</keyword>
<gene>
    <name evidence="2" type="ORF">DN412_05580</name>
</gene>
<reference evidence="3" key="1">
    <citation type="submission" date="2018-06" db="EMBL/GenBank/DDBJ databases">
        <authorList>
            <person name="Feng T."/>
            <person name="Jeon C.O."/>
        </authorList>
    </citation>
    <scope>NUCLEOTIDE SEQUENCE [LARGE SCALE GENOMIC DNA]</scope>
    <source>
        <strain evidence="3">S23</strain>
    </source>
</reference>
<evidence type="ECO:0000313" key="3">
    <source>
        <dbReference type="Proteomes" id="UP000255165"/>
    </source>
</evidence>
<evidence type="ECO:0008006" key="4">
    <source>
        <dbReference type="Google" id="ProtNLM"/>
    </source>
</evidence>
<proteinExistence type="predicted"/>
<organism evidence="2 3">
    <name type="scientific">Cupriavidus lacunae</name>
    <dbReference type="NCBI Taxonomy" id="2666307"/>
    <lineage>
        <taxon>Bacteria</taxon>
        <taxon>Pseudomonadati</taxon>
        <taxon>Pseudomonadota</taxon>
        <taxon>Betaproteobacteria</taxon>
        <taxon>Burkholderiales</taxon>
        <taxon>Burkholderiaceae</taxon>
        <taxon>Cupriavidus</taxon>
    </lineage>
</organism>